<proteinExistence type="predicted"/>
<dbReference type="Proteomes" id="UP000001020">
    <property type="component" value="Chromosome"/>
</dbReference>
<accession>Q8VKP8</accession>
<dbReference type="KEGG" id="mtc:MT0204.1"/>
<dbReference type="AlphaFoldDB" id="Q8VKP8"/>
<reference evidence="1 2" key="1">
    <citation type="journal article" date="2002" name="J. Bacteriol.">
        <title>Whole-genome comparison of Mycobacterium tuberculosis clinical and laboratory strains.</title>
        <authorList>
            <person name="Fleischmann R.D."/>
            <person name="Alland D."/>
            <person name="Eisen J.A."/>
            <person name="Carpenter L."/>
            <person name="White O."/>
            <person name="Peterson J."/>
            <person name="DeBoy R."/>
            <person name="Dodson R."/>
            <person name="Gwinn M."/>
            <person name="Haft D."/>
            <person name="Hickey E."/>
            <person name="Kolonay J.F."/>
            <person name="Nelson W.C."/>
            <person name="Umayam L.A."/>
            <person name="Ermolaeva M."/>
            <person name="Salzberg S.L."/>
            <person name="Delcher A."/>
            <person name="Utterback T."/>
            <person name="Weidman J."/>
            <person name="Khouri H."/>
            <person name="Gill J."/>
            <person name="Mikula A."/>
            <person name="Bishai W."/>
            <person name="Jacobs Jr W.R.Jr."/>
            <person name="Venter J.C."/>
            <person name="Fraser C.M."/>
        </authorList>
    </citation>
    <scope>NUCLEOTIDE SEQUENCE [LARGE SCALE GENOMIC DNA]</scope>
    <source>
        <strain evidence="2">CDC 1551 / Oshkosh</strain>
    </source>
</reference>
<evidence type="ECO:0000313" key="1">
    <source>
        <dbReference type="EMBL" id="AAK44425.1"/>
    </source>
</evidence>
<keyword evidence="2" id="KW-1185">Reference proteome</keyword>
<protein>
    <submittedName>
        <fullName evidence="1">Uncharacterized protein</fullName>
    </submittedName>
</protein>
<organism evidence="1 2">
    <name type="scientific">Mycobacterium tuberculosis (strain CDC 1551 / Oshkosh)</name>
    <dbReference type="NCBI Taxonomy" id="83331"/>
    <lineage>
        <taxon>Bacteria</taxon>
        <taxon>Bacillati</taxon>
        <taxon>Actinomycetota</taxon>
        <taxon>Actinomycetes</taxon>
        <taxon>Mycobacteriales</taxon>
        <taxon>Mycobacteriaceae</taxon>
        <taxon>Mycobacterium</taxon>
        <taxon>Mycobacterium tuberculosis complex</taxon>
    </lineage>
</organism>
<dbReference type="EMBL" id="AE000516">
    <property type="protein sequence ID" value="AAK44425.1"/>
    <property type="molecule type" value="Genomic_DNA"/>
</dbReference>
<dbReference type="HOGENOM" id="CLU_3137987_0_0_11"/>
<gene>
    <name evidence="1" type="ordered locus">MT0204.1</name>
</gene>
<name>Q8VKP8_MYCTO</name>
<sequence>MGGELTGRRIPTVVVDLPNQRLLATNMCPRLASAIPTQSVTIETVPADN</sequence>
<evidence type="ECO:0000313" key="2">
    <source>
        <dbReference type="Proteomes" id="UP000001020"/>
    </source>
</evidence>